<keyword evidence="3" id="KW-0238">DNA-binding</keyword>
<name>A0A1C7N4L8_9FUNG</name>
<dbReference type="PANTHER" id="PTHR15741">
    <property type="entry name" value="BASIC HELIX-LOOP-HELIX ZIP TRANSCRIPTION FACTOR"/>
    <property type="match status" value="1"/>
</dbReference>
<keyword evidence="2" id="KW-0805">Transcription regulation</keyword>
<dbReference type="PROSITE" id="PS50888">
    <property type="entry name" value="BHLH"/>
    <property type="match status" value="1"/>
</dbReference>
<dbReference type="GO" id="GO:0046983">
    <property type="term" value="F:protein dimerization activity"/>
    <property type="evidence" value="ECO:0007669"/>
    <property type="project" value="InterPro"/>
</dbReference>
<dbReference type="Pfam" id="PF00010">
    <property type="entry name" value="HLH"/>
    <property type="match status" value="1"/>
</dbReference>
<dbReference type="GO" id="GO:0000981">
    <property type="term" value="F:DNA-binding transcription factor activity, RNA polymerase II-specific"/>
    <property type="evidence" value="ECO:0007669"/>
    <property type="project" value="TreeGrafter"/>
</dbReference>
<dbReference type="Gene3D" id="4.10.280.10">
    <property type="entry name" value="Helix-loop-helix DNA-binding domain"/>
    <property type="match status" value="1"/>
</dbReference>
<protein>
    <submittedName>
        <fullName evidence="8">Max-like protein X</fullName>
    </submittedName>
</protein>
<dbReference type="InParanoid" id="A0A1C7N4L8"/>
<evidence type="ECO:0000256" key="4">
    <source>
        <dbReference type="ARBA" id="ARBA00023163"/>
    </source>
</evidence>
<keyword evidence="5" id="KW-0539">Nucleus</keyword>
<comment type="subcellular location">
    <subcellularLocation>
        <location evidence="1">Nucleus</location>
    </subcellularLocation>
</comment>
<accession>A0A1C7N4L8</accession>
<evidence type="ECO:0000256" key="2">
    <source>
        <dbReference type="ARBA" id="ARBA00023015"/>
    </source>
</evidence>
<reference evidence="8 9" key="1">
    <citation type="submission" date="2016-03" db="EMBL/GenBank/DDBJ databases">
        <title>Choanephora cucurbitarum.</title>
        <authorList>
            <person name="Min B."/>
            <person name="Park H."/>
            <person name="Park J.-H."/>
            <person name="Shin H.-D."/>
            <person name="Choi I.-G."/>
        </authorList>
    </citation>
    <scope>NUCLEOTIDE SEQUENCE [LARGE SCALE GENOMIC DNA]</scope>
    <source>
        <strain evidence="8 9">KUS-F28377</strain>
    </source>
</reference>
<organism evidence="8 9">
    <name type="scientific">Choanephora cucurbitarum</name>
    <dbReference type="NCBI Taxonomy" id="101091"/>
    <lineage>
        <taxon>Eukaryota</taxon>
        <taxon>Fungi</taxon>
        <taxon>Fungi incertae sedis</taxon>
        <taxon>Mucoromycota</taxon>
        <taxon>Mucoromycotina</taxon>
        <taxon>Mucoromycetes</taxon>
        <taxon>Mucorales</taxon>
        <taxon>Mucorineae</taxon>
        <taxon>Choanephoraceae</taxon>
        <taxon>Choanephoroideae</taxon>
        <taxon>Choanephora</taxon>
    </lineage>
</organism>
<dbReference type="GO" id="GO:0005634">
    <property type="term" value="C:nucleus"/>
    <property type="evidence" value="ECO:0007669"/>
    <property type="project" value="UniProtKB-SubCell"/>
</dbReference>
<dbReference type="Proteomes" id="UP000093000">
    <property type="component" value="Unassembled WGS sequence"/>
</dbReference>
<gene>
    <name evidence="8" type="primary">Mlx_2</name>
    <name evidence="8" type="ORF">A0J61_08372</name>
</gene>
<sequence>MSEIALSHTYNYSNPSIMANTQPELVHESTSSVKTSRPISSYENNYTNYSTYAFQPVPVELTPVSNYNQSTISRLGYYQQTMTTDAEPVSSTNASSSQNISIEVNNPEPKINHAERARVKEIITRANSVPTEFYQTEFLEYSKENYDRKTEAMSSNKRKRTYSRFPEEEQMPKHKKNCTLDSKGFSEEEFSEEDREDQRQEKHIQSNAEIRRKIHIQSEQRRRAQIKSGFDELRKHLPGCNIKKMSKAALLTRTIQQLQHLKGMQNELLSEVERLLLENESLKKLNRSPSTYAFF</sequence>
<dbReference type="InterPro" id="IPR052207">
    <property type="entry name" value="Max-like/E-box_TFs"/>
</dbReference>
<dbReference type="InterPro" id="IPR036638">
    <property type="entry name" value="HLH_DNA-bd_sf"/>
</dbReference>
<dbReference type="STRING" id="101091.A0A1C7N4L8"/>
<dbReference type="SMART" id="SM00353">
    <property type="entry name" value="HLH"/>
    <property type="match status" value="1"/>
</dbReference>
<comment type="caution">
    <text evidence="8">The sequence shown here is derived from an EMBL/GenBank/DDBJ whole genome shotgun (WGS) entry which is preliminary data.</text>
</comment>
<evidence type="ECO:0000256" key="6">
    <source>
        <dbReference type="SAM" id="MobiDB-lite"/>
    </source>
</evidence>
<evidence type="ECO:0000313" key="8">
    <source>
        <dbReference type="EMBL" id="OBZ83579.1"/>
    </source>
</evidence>
<feature type="domain" description="BHLH" evidence="7">
    <location>
        <begin position="210"/>
        <end position="261"/>
    </location>
</feature>
<evidence type="ECO:0000256" key="1">
    <source>
        <dbReference type="ARBA" id="ARBA00004123"/>
    </source>
</evidence>
<keyword evidence="9" id="KW-1185">Reference proteome</keyword>
<dbReference type="SUPFAM" id="SSF47459">
    <property type="entry name" value="HLH, helix-loop-helix DNA-binding domain"/>
    <property type="match status" value="1"/>
</dbReference>
<dbReference type="InterPro" id="IPR011598">
    <property type="entry name" value="bHLH_dom"/>
</dbReference>
<dbReference type="OrthoDB" id="5778525at2759"/>
<dbReference type="EMBL" id="LUGH01000637">
    <property type="protein sequence ID" value="OBZ83579.1"/>
    <property type="molecule type" value="Genomic_DNA"/>
</dbReference>
<evidence type="ECO:0000256" key="5">
    <source>
        <dbReference type="ARBA" id="ARBA00023242"/>
    </source>
</evidence>
<evidence type="ECO:0000256" key="3">
    <source>
        <dbReference type="ARBA" id="ARBA00023125"/>
    </source>
</evidence>
<proteinExistence type="predicted"/>
<dbReference type="GO" id="GO:0000978">
    <property type="term" value="F:RNA polymerase II cis-regulatory region sequence-specific DNA binding"/>
    <property type="evidence" value="ECO:0007669"/>
    <property type="project" value="TreeGrafter"/>
</dbReference>
<keyword evidence="4" id="KW-0804">Transcription</keyword>
<dbReference type="PANTHER" id="PTHR15741:SF27">
    <property type="entry name" value="TRANSCRIPTION FACTOR AP-4"/>
    <property type="match status" value="1"/>
</dbReference>
<evidence type="ECO:0000259" key="7">
    <source>
        <dbReference type="PROSITE" id="PS50888"/>
    </source>
</evidence>
<feature type="region of interest" description="Disordered" evidence="6">
    <location>
        <begin position="147"/>
        <end position="207"/>
    </location>
</feature>
<evidence type="ECO:0000313" key="9">
    <source>
        <dbReference type="Proteomes" id="UP000093000"/>
    </source>
</evidence>
<dbReference type="AlphaFoldDB" id="A0A1C7N4L8"/>